<dbReference type="GO" id="GO:0003700">
    <property type="term" value="F:DNA-binding transcription factor activity"/>
    <property type="evidence" value="ECO:0007669"/>
    <property type="project" value="InterPro"/>
</dbReference>
<dbReference type="PRINTS" id="PR00778">
    <property type="entry name" value="HTHARSR"/>
</dbReference>
<dbReference type="PROSITE" id="PS51186">
    <property type="entry name" value="GNAT"/>
    <property type="match status" value="1"/>
</dbReference>
<dbReference type="PANTHER" id="PTHR43072">
    <property type="entry name" value="N-ACETYLTRANSFERASE"/>
    <property type="match status" value="1"/>
</dbReference>
<dbReference type="SUPFAM" id="SSF55729">
    <property type="entry name" value="Acyl-CoA N-acyltransferases (Nat)"/>
    <property type="match status" value="1"/>
</dbReference>
<dbReference type="InterPro" id="IPR036388">
    <property type="entry name" value="WH-like_DNA-bd_sf"/>
</dbReference>
<evidence type="ECO:0000313" key="5">
    <source>
        <dbReference type="EMBL" id="CAA9578760.1"/>
    </source>
</evidence>
<dbReference type="PANTHER" id="PTHR43072:SF23">
    <property type="entry name" value="UPF0039 PROTEIN C11D3.02C"/>
    <property type="match status" value="1"/>
</dbReference>
<reference evidence="5" key="1">
    <citation type="submission" date="2020-02" db="EMBL/GenBank/DDBJ databases">
        <authorList>
            <person name="Meier V. D."/>
        </authorList>
    </citation>
    <scope>NUCLEOTIDE SEQUENCE</scope>
    <source>
        <strain evidence="5">AVDCRST_MAG18</strain>
    </source>
</reference>
<accession>A0A6J4VHK0</accession>
<name>A0A6J4VHK0_9BACT</name>
<dbReference type="NCBIfam" id="NF040503">
    <property type="entry name" value="resist_ArsN1a"/>
    <property type="match status" value="1"/>
</dbReference>
<dbReference type="Pfam" id="PF00583">
    <property type="entry name" value="Acetyltransf_1"/>
    <property type="match status" value="1"/>
</dbReference>
<dbReference type="Gene3D" id="3.40.630.30">
    <property type="match status" value="1"/>
</dbReference>
<evidence type="ECO:0000256" key="2">
    <source>
        <dbReference type="ARBA" id="ARBA00023315"/>
    </source>
</evidence>
<feature type="domain" description="N-acetyltransferase" evidence="4">
    <location>
        <begin position="117"/>
        <end position="279"/>
    </location>
</feature>
<dbReference type="GO" id="GO:0016747">
    <property type="term" value="F:acyltransferase activity, transferring groups other than amino-acyl groups"/>
    <property type="evidence" value="ECO:0007669"/>
    <property type="project" value="InterPro"/>
</dbReference>
<feature type="domain" description="HTH arsR-type" evidence="3">
    <location>
        <begin position="7"/>
        <end position="102"/>
    </location>
</feature>
<dbReference type="SMART" id="SM00418">
    <property type="entry name" value="HTH_ARSR"/>
    <property type="match status" value="1"/>
</dbReference>
<dbReference type="Pfam" id="PF01022">
    <property type="entry name" value="HTH_5"/>
    <property type="match status" value="1"/>
</dbReference>
<dbReference type="EMBL" id="CADCWN010000217">
    <property type="protein sequence ID" value="CAA9578760.1"/>
    <property type="molecule type" value="Genomic_DNA"/>
</dbReference>
<dbReference type="AlphaFoldDB" id="A0A6J4VHK0"/>
<keyword evidence="2" id="KW-0012">Acyltransferase</keyword>
<sequence>MRGQERMQSVAEARALRMLRALASPARFRIVEILAERKDGTSPQLMDELGLAQSSLHDHLTALREAGLIQASGDGPNRYYCLDPTALEYLGAYLSGIGQRARSWTGAVRATRTEGEMGIREATSADAAAIARIYNHGIEDRVATLETEPRTPEERAAWLAARGPRHPVLVATDAAGAIVGWGALNPFNPRPVYDHVVDFSLYVARDQRGRGIGDALLGALETRARALGYHKMVLAAFPTNAPGMRLYERHGFTTVGIYHEQGMIDGQWVDVIIMERLLG</sequence>
<evidence type="ECO:0000259" key="4">
    <source>
        <dbReference type="PROSITE" id="PS51186"/>
    </source>
</evidence>
<evidence type="ECO:0000259" key="3">
    <source>
        <dbReference type="PROSITE" id="PS50987"/>
    </source>
</evidence>
<gene>
    <name evidence="5" type="ORF">AVDCRST_MAG18-2861</name>
</gene>
<dbReference type="InterPro" id="IPR016181">
    <property type="entry name" value="Acyl_CoA_acyltransferase"/>
</dbReference>
<dbReference type="InterPro" id="IPR036390">
    <property type="entry name" value="WH_DNA-bd_sf"/>
</dbReference>
<organism evidence="5">
    <name type="scientific">uncultured Thermomicrobiales bacterium</name>
    <dbReference type="NCBI Taxonomy" id="1645740"/>
    <lineage>
        <taxon>Bacteria</taxon>
        <taxon>Pseudomonadati</taxon>
        <taxon>Thermomicrobiota</taxon>
        <taxon>Thermomicrobia</taxon>
        <taxon>Thermomicrobiales</taxon>
        <taxon>environmental samples</taxon>
    </lineage>
</organism>
<keyword evidence="1 5" id="KW-0808">Transferase</keyword>
<dbReference type="CDD" id="cd00090">
    <property type="entry name" value="HTH_ARSR"/>
    <property type="match status" value="1"/>
</dbReference>
<dbReference type="PROSITE" id="PS50987">
    <property type="entry name" value="HTH_ARSR_2"/>
    <property type="match status" value="1"/>
</dbReference>
<dbReference type="InterPro" id="IPR000182">
    <property type="entry name" value="GNAT_dom"/>
</dbReference>
<dbReference type="InterPro" id="IPR001845">
    <property type="entry name" value="HTH_ArsR_DNA-bd_dom"/>
</dbReference>
<protein>
    <submittedName>
        <fullName evidence="5">Acetyltransferase, GNAT family</fullName>
    </submittedName>
</protein>
<dbReference type="SUPFAM" id="SSF46785">
    <property type="entry name" value="Winged helix' DNA-binding domain"/>
    <property type="match status" value="1"/>
</dbReference>
<dbReference type="Gene3D" id="1.10.10.10">
    <property type="entry name" value="Winged helix-like DNA-binding domain superfamily/Winged helix DNA-binding domain"/>
    <property type="match status" value="1"/>
</dbReference>
<proteinExistence type="predicted"/>
<evidence type="ECO:0000256" key="1">
    <source>
        <dbReference type="ARBA" id="ARBA00022679"/>
    </source>
</evidence>
<dbReference type="CDD" id="cd04301">
    <property type="entry name" value="NAT_SF"/>
    <property type="match status" value="1"/>
</dbReference>
<dbReference type="InterPro" id="IPR011991">
    <property type="entry name" value="ArsR-like_HTH"/>
</dbReference>